<name>A0A0F9VTL4_9ZZZZ</name>
<dbReference type="AlphaFoldDB" id="A0A0F9VTL4"/>
<accession>A0A0F9VTL4</accession>
<dbReference type="PANTHER" id="PTHR15910">
    <property type="entry name" value="ARCHAEMETZINCIN"/>
    <property type="match status" value="1"/>
</dbReference>
<dbReference type="GO" id="GO:0008237">
    <property type="term" value="F:metallopeptidase activity"/>
    <property type="evidence" value="ECO:0007669"/>
    <property type="project" value="UniProtKB-KW"/>
</dbReference>
<dbReference type="Gene3D" id="3.40.390.10">
    <property type="entry name" value="Collagenase (Catalytic Domain)"/>
    <property type="match status" value="1"/>
</dbReference>
<evidence type="ECO:0000256" key="3">
    <source>
        <dbReference type="ARBA" id="ARBA00022723"/>
    </source>
</evidence>
<dbReference type="Pfam" id="PF07998">
    <property type="entry name" value="Peptidase_M54"/>
    <property type="match status" value="1"/>
</dbReference>
<dbReference type="EMBL" id="LAZR01000289">
    <property type="protein sequence ID" value="KKN76791.1"/>
    <property type="molecule type" value="Genomic_DNA"/>
</dbReference>
<dbReference type="GO" id="GO:0046872">
    <property type="term" value="F:metal ion binding"/>
    <property type="evidence" value="ECO:0007669"/>
    <property type="project" value="UniProtKB-KW"/>
</dbReference>
<keyword evidence="5" id="KW-0862">Zinc</keyword>
<comment type="caution">
    <text evidence="7">The sequence shown here is derived from an EMBL/GenBank/DDBJ whole genome shotgun (WGS) entry which is preliminary data.</text>
</comment>
<dbReference type="InterPro" id="IPR024079">
    <property type="entry name" value="MetalloPept_cat_dom_sf"/>
</dbReference>
<dbReference type="SUPFAM" id="SSF55486">
    <property type="entry name" value="Metalloproteases ('zincins'), catalytic domain"/>
    <property type="match status" value="1"/>
</dbReference>
<organism evidence="7">
    <name type="scientific">marine sediment metagenome</name>
    <dbReference type="NCBI Taxonomy" id="412755"/>
    <lineage>
        <taxon>unclassified sequences</taxon>
        <taxon>metagenomes</taxon>
        <taxon>ecological metagenomes</taxon>
    </lineage>
</organism>
<gene>
    <name evidence="7" type="ORF">LCGC14_0366580</name>
</gene>
<evidence type="ECO:0000313" key="7">
    <source>
        <dbReference type="EMBL" id="KKN76791.1"/>
    </source>
</evidence>
<proteinExistence type="predicted"/>
<sequence>MLLLGLAVLSGVIGCWTQDPSGVERATQLRAAMAKLQPLHAPLPPPAPGDWLAEHREPGQTFDQYLQSDPVRPDDQRRVIYIQLLGEFNDTQRRIVDLTADYMARFFNAPVTTQPDLSLSIIPPHARRTHPSWGMEQILTDHVLHDVLRPRLPDDATVYLALTTSDLWAGKGWNFVYGEASLRQRVGVWSIYRNGDPDAGEEAYLLCLRRTLGAAVHETGHMFGLRHCTTHMCVMAGTNHMAESDSHPLWLCPKCLAKVCWAMRVDPVDRYRKLAEFCQENNLQAERAFFEKSIAVLNGSAQAGR</sequence>
<evidence type="ECO:0000256" key="4">
    <source>
        <dbReference type="ARBA" id="ARBA00022801"/>
    </source>
</evidence>
<keyword evidence="3" id="KW-0479">Metal-binding</keyword>
<keyword evidence="2" id="KW-0645">Protease</keyword>
<reference evidence="7" key="1">
    <citation type="journal article" date="2015" name="Nature">
        <title>Complex archaea that bridge the gap between prokaryotes and eukaryotes.</title>
        <authorList>
            <person name="Spang A."/>
            <person name="Saw J.H."/>
            <person name="Jorgensen S.L."/>
            <person name="Zaremba-Niedzwiedzka K."/>
            <person name="Martijn J."/>
            <person name="Lind A.E."/>
            <person name="van Eijk R."/>
            <person name="Schleper C."/>
            <person name="Guy L."/>
            <person name="Ettema T.J."/>
        </authorList>
    </citation>
    <scope>NUCLEOTIDE SEQUENCE</scope>
</reference>
<keyword evidence="4" id="KW-0378">Hydrolase</keyword>
<comment type="cofactor">
    <cofactor evidence="1">
        <name>Zn(2+)</name>
        <dbReference type="ChEBI" id="CHEBI:29105"/>
    </cofactor>
</comment>
<protein>
    <submittedName>
        <fullName evidence="7">Uncharacterized protein</fullName>
    </submittedName>
</protein>
<evidence type="ECO:0000256" key="6">
    <source>
        <dbReference type="ARBA" id="ARBA00023049"/>
    </source>
</evidence>
<dbReference type="GO" id="GO:0006508">
    <property type="term" value="P:proteolysis"/>
    <property type="evidence" value="ECO:0007669"/>
    <property type="project" value="UniProtKB-KW"/>
</dbReference>
<evidence type="ECO:0000256" key="2">
    <source>
        <dbReference type="ARBA" id="ARBA00022670"/>
    </source>
</evidence>
<keyword evidence="6" id="KW-0482">Metalloprotease</keyword>
<dbReference type="CDD" id="cd11375">
    <property type="entry name" value="Peptidase_M54"/>
    <property type="match status" value="1"/>
</dbReference>
<evidence type="ECO:0000256" key="1">
    <source>
        <dbReference type="ARBA" id="ARBA00001947"/>
    </source>
</evidence>
<dbReference type="PANTHER" id="PTHR15910:SF1">
    <property type="entry name" value="ARCHAEMETZINCIN-2"/>
    <property type="match status" value="1"/>
</dbReference>
<dbReference type="InterPro" id="IPR012962">
    <property type="entry name" value="Pept_M54_archaemetzincn"/>
</dbReference>
<evidence type="ECO:0000256" key="5">
    <source>
        <dbReference type="ARBA" id="ARBA00022833"/>
    </source>
</evidence>